<organism evidence="1">
    <name type="scientific">Vibrio alginolyticus</name>
    <dbReference type="NCBI Taxonomy" id="663"/>
    <lineage>
        <taxon>Bacteria</taxon>
        <taxon>Pseudomonadati</taxon>
        <taxon>Pseudomonadota</taxon>
        <taxon>Gammaproteobacteria</taxon>
        <taxon>Vibrionales</taxon>
        <taxon>Vibrionaceae</taxon>
        <taxon>Vibrio</taxon>
    </lineage>
</organism>
<sequence>MKNQTIKAIVIASLGTVVLSGCGQQEVDYERIANVIDGAVAESVKTEFLLNEKRNKKKIELSTSTYEDDLKLIQFKAIEYPRFANIVAFNMDSSNGLLDVDSVAKLKDALSKLEADLYLQTFYSALKESAGFTKEVVELNTANRFGYRIRNTFDMVVPKDSYFAENFPQNGRILVNEELVPYPECKDSYKPFLLHTPLYPIGDSQIEPFDITIENETKGWRVLFDGYRAMIDLACIPEDDGTQSKISELLAE</sequence>
<reference evidence="1" key="1">
    <citation type="submission" date="2016-10" db="EMBL/GenBank/DDBJ databases">
        <title>The High Quality Genome of Vibrio alginolyticus K01M1.</title>
        <authorList>
            <person name="Wendling C."/>
            <person name="Chibani C.M."/>
            <person name="Hertel R."/>
            <person name="Sproer C."/>
            <person name="Bunk B."/>
            <person name="Overmann J."/>
            <person name="Roth O."/>
            <person name="Liesegang H."/>
        </authorList>
    </citation>
    <scope>NUCLEOTIDE SEQUENCE</scope>
    <source>
        <strain evidence="1">K05K4</strain>
        <plasmid evidence="1">pL289</plasmid>
    </source>
</reference>
<dbReference type="RefSeq" id="WP_025767427.1">
    <property type="nucleotide sequence ID" value="NZ_CP017893.1"/>
</dbReference>
<dbReference type="AlphaFoldDB" id="A0A1W6UUY0"/>
<dbReference type="EMBL" id="CP017904">
    <property type="protein sequence ID" value="ARP21762.1"/>
    <property type="molecule type" value="Genomic_DNA"/>
</dbReference>
<dbReference type="PROSITE" id="PS51257">
    <property type="entry name" value="PROKAR_LIPOPROTEIN"/>
    <property type="match status" value="1"/>
</dbReference>
<protein>
    <recommendedName>
        <fullName evidence="2">Lipoprotein</fullName>
    </recommendedName>
</protein>
<proteinExistence type="predicted"/>
<keyword evidence="1" id="KW-0614">Plasmid</keyword>
<name>A0A1W6UUY0_VIBAL</name>
<evidence type="ECO:0008006" key="2">
    <source>
        <dbReference type="Google" id="ProtNLM"/>
    </source>
</evidence>
<evidence type="ECO:0000313" key="1">
    <source>
        <dbReference type="EMBL" id="ARP21762.1"/>
    </source>
</evidence>
<geneLocation type="plasmid" evidence="1">
    <name>pL289</name>
</geneLocation>
<gene>
    <name evidence="1" type="ORF">K05K4_50600</name>
</gene>
<accession>A0A1W6UUY0</accession>